<dbReference type="Proteomes" id="UP000291084">
    <property type="component" value="Chromosome 1"/>
</dbReference>
<sequence>FFQVMDIRNDCQKFCPSRMDGLTLMQDNYIDGLTQCRQNQVLIHNKEMNKSCTCCFIGYSFTTLSYKHSMLSFLNCIELSANNAIT</sequence>
<proteinExistence type="predicted"/>
<gene>
    <name evidence="1" type="primary">Vigan.01G030100</name>
    <name evidence="1" type="ORF">VIGAN_01030100</name>
</gene>
<dbReference type="AlphaFoldDB" id="A0A0S3QWY3"/>
<evidence type="ECO:0000313" key="1">
    <source>
        <dbReference type="EMBL" id="BAT72859.1"/>
    </source>
</evidence>
<dbReference type="EMBL" id="AP015034">
    <property type="protein sequence ID" value="BAT72859.1"/>
    <property type="molecule type" value="Genomic_DNA"/>
</dbReference>
<feature type="non-terminal residue" evidence="1">
    <location>
        <position position="1"/>
    </location>
</feature>
<organism evidence="1 2">
    <name type="scientific">Vigna angularis var. angularis</name>
    <dbReference type="NCBI Taxonomy" id="157739"/>
    <lineage>
        <taxon>Eukaryota</taxon>
        <taxon>Viridiplantae</taxon>
        <taxon>Streptophyta</taxon>
        <taxon>Embryophyta</taxon>
        <taxon>Tracheophyta</taxon>
        <taxon>Spermatophyta</taxon>
        <taxon>Magnoliopsida</taxon>
        <taxon>eudicotyledons</taxon>
        <taxon>Gunneridae</taxon>
        <taxon>Pentapetalae</taxon>
        <taxon>rosids</taxon>
        <taxon>fabids</taxon>
        <taxon>Fabales</taxon>
        <taxon>Fabaceae</taxon>
        <taxon>Papilionoideae</taxon>
        <taxon>50 kb inversion clade</taxon>
        <taxon>NPAAA clade</taxon>
        <taxon>indigoferoid/millettioid clade</taxon>
        <taxon>Phaseoleae</taxon>
        <taxon>Vigna</taxon>
    </lineage>
</organism>
<name>A0A0S3QWY3_PHAAN</name>
<protein>
    <submittedName>
        <fullName evidence="1">Uncharacterized protein</fullName>
    </submittedName>
</protein>
<accession>A0A0S3QWY3</accession>
<keyword evidence="2" id="KW-1185">Reference proteome</keyword>
<reference evidence="1 2" key="1">
    <citation type="journal article" date="2015" name="Sci. Rep.">
        <title>The power of single molecule real-time sequencing technology in the de novo assembly of a eukaryotic genome.</title>
        <authorList>
            <person name="Sakai H."/>
            <person name="Naito K."/>
            <person name="Ogiso-Tanaka E."/>
            <person name="Takahashi Y."/>
            <person name="Iseki K."/>
            <person name="Muto C."/>
            <person name="Satou K."/>
            <person name="Teruya K."/>
            <person name="Shiroma A."/>
            <person name="Shimoji M."/>
            <person name="Hirano T."/>
            <person name="Itoh T."/>
            <person name="Kaga A."/>
            <person name="Tomooka N."/>
        </authorList>
    </citation>
    <scope>NUCLEOTIDE SEQUENCE [LARGE SCALE GENOMIC DNA]</scope>
    <source>
        <strain evidence="2">cv. Shumari</strain>
    </source>
</reference>
<evidence type="ECO:0000313" key="2">
    <source>
        <dbReference type="Proteomes" id="UP000291084"/>
    </source>
</evidence>